<dbReference type="InterPro" id="IPR043128">
    <property type="entry name" value="Rev_trsase/Diguanyl_cyclase"/>
</dbReference>
<evidence type="ECO:0000259" key="2">
    <source>
        <dbReference type="PROSITE" id="PS50887"/>
    </source>
</evidence>
<dbReference type="PANTHER" id="PTHR46663:SF2">
    <property type="entry name" value="GGDEF DOMAIN-CONTAINING PROTEIN"/>
    <property type="match status" value="1"/>
</dbReference>
<keyword evidence="1" id="KW-0472">Membrane</keyword>
<dbReference type="SMART" id="SM00267">
    <property type="entry name" value="GGDEF"/>
    <property type="match status" value="1"/>
</dbReference>
<evidence type="ECO:0000256" key="1">
    <source>
        <dbReference type="SAM" id="Phobius"/>
    </source>
</evidence>
<dbReference type="InterPro" id="IPR029787">
    <property type="entry name" value="Nucleotide_cyclase"/>
</dbReference>
<feature type="domain" description="GGDEF" evidence="2">
    <location>
        <begin position="221"/>
        <end position="354"/>
    </location>
</feature>
<gene>
    <name evidence="3" type="ORF">HHL27_04120</name>
</gene>
<dbReference type="FunFam" id="3.30.70.270:FF:000001">
    <property type="entry name" value="Diguanylate cyclase domain protein"/>
    <property type="match status" value="1"/>
</dbReference>
<dbReference type="Pfam" id="PF00990">
    <property type="entry name" value="GGDEF"/>
    <property type="match status" value="1"/>
</dbReference>
<accession>A0A7Y0G8A7</accession>
<dbReference type="PROSITE" id="PS50887">
    <property type="entry name" value="GGDEF"/>
    <property type="match status" value="1"/>
</dbReference>
<feature type="transmembrane region" description="Helical" evidence="1">
    <location>
        <begin position="68"/>
        <end position="87"/>
    </location>
</feature>
<proteinExistence type="predicted"/>
<comment type="caution">
    <text evidence="3">The sequence shown here is derived from an EMBL/GenBank/DDBJ whole genome shotgun (WGS) entry which is preliminary data.</text>
</comment>
<dbReference type="CDD" id="cd01949">
    <property type="entry name" value="GGDEF"/>
    <property type="match status" value="1"/>
</dbReference>
<dbReference type="PANTHER" id="PTHR46663">
    <property type="entry name" value="DIGUANYLATE CYCLASE DGCT-RELATED"/>
    <property type="match status" value="1"/>
</dbReference>
<dbReference type="SUPFAM" id="SSF55073">
    <property type="entry name" value="Nucleotide cyclase"/>
    <property type="match status" value="1"/>
</dbReference>
<dbReference type="AlphaFoldDB" id="A0A7Y0G8A7"/>
<evidence type="ECO:0000313" key="4">
    <source>
        <dbReference type="Proteomes" id="UP000583556"/>
    </source>
</evidence>
<evidence type="ECO:0000313" key="3">
    <source>
        <dbReference type="EMBL" id="NML92856.1"/>
    </source>
</evidence>
<dbReference type="GO" id="GO:0003824">
    <property type="term" value="F:catalytic activity"/>
    <property type="evidence" value="ECO:0007669"/>
    <property type="project" value="UniProtKB-ARBA"/>
</dbReference>
<dbReference type="EMBL" id="JABBGM010000002">
    <property type="protein sequence ID" value="NML92856.1"/>
    <property type="molecule type" value="Genomic_DNA"/>
</dbReference>
<dbReference type="NCBIfam" id="TIGR00254">
    <property type="entry name" value="GGDEF"/>
    <property type="match status" value="1"/>
</dbReference>
<feature type="transmembrane region" description="Helical" evidence="1">
    <location>
        <begin position="147"/>
        <end position="167"/>
    </location>
</feature>
<feature type="transmembrane region" description="Helical" evidence="1">
    <location>
        <begin position="93"/>
        <end position="110"/>
    </location>
</feature>
<keyword evidence="4" id="KW-1185">Reference proteome</keyword>
<dbReference type="Gene3D" id="3.30.70.270">
    <property type="match status" value="1"/>
</dbReference>
<protein>
    <submittedName>
        <fullName evidence="3">GGDEF domain-containing protein</fullName>
    </submittedName>
</protein>
<keyword evidence="1" id="KW-1133">Transmembrane helix</keyword>
<dbReference type="InterPro" id="IPR000160">
    <property type="entry name" value="GGDEF_dom"/>
</dbReference>
<reference evidence="3 4" key="1">
    <citation type="submission" date="2020-04" db="EMBL/GenBank/DDBJ databases">
        <title>Novosphingobium sp. TW-4 isolated from soil.</title>
        <authorList>
            <person name="Dahal R.H."/>
            <person name="Chaudhary D.K."/>
        </authorList>
    </citation>
    <scope>NUCLEOTIDE SEQUENCE [LARGE SCALE GENOMIC DNA]</scope>
    <source>
        <strain evidence="3 4">TW-4</strain>
    </source>
</reference>
<dbReference type="Proteomes" id="UP000583556">
    <property type="component" value="Unassembled WGS sequence"/>
</dbReference>
<organism evidence="3 4">
    <name type="scientific">Novosphingobium olei</name>
    <dbReference type="NCBI Taxonomy" id="2728851"/>
    <lineage>
        <taxon>Bacteria</taxon>
        <taxon>Pseudomonadati</taxon>
        <taxon>Pseudomonadota</taxon>
        <taxon>Alphaproteobacteria</taxon>
        <taxon>Sphingomonadales</taxon>
        <taxon>Sphingomonadaceae</taxon>
        <taxon>Novosphingobium</taxon>
    </lineage>
</organism>
<feature type="transmembrane region" description="Helical" evidence="1">
    <location>
        <begin position="27"/>
        <end position="47"/>
    </location>
</feature>
<feature type="transmembrane region" description="Helical" evidence="1">
    <location>
        <begin position="122"/>
        <end position="141"/>
    </location>
</feature>
<sequence>MHLPIAGLGLVYSLVAALVARASYDAMMGWLALAGGAVTILRSLHLLAYSRARANIEYASLRRWELQYGIGVAAFALLVALLNVLAFVSSAPVVQLLSLSIYFSFGAGLVSRISIRPRICSTGIIIATLPTVAAIIVSRRLAGSPSLYAELYLLLAILIGTIAVMSLQTLSHLYKKAVIHHVHEHDMANLAKRDSLTGLANRLLLREHFHGANRAKKDRSLPFALHYIDLDGFKPVNDTYGHLAGDALLTEVARRLESTVRSSDTVARLGGDEFVVLQVDVTNKSDAEILASRIVKRLSVPYALGQNVITISASVGVAIRSSLIADFDLLLSCADKALYQAKAAGKSRVSFFTESEAFDLLMAA</sequence>
<name>A0A7Y0G8A7_9SPHN</name>
<keyword evidence="1" id="KW-0812">Transmembrane</keyword>
<dbReference type="InterPro" id="IPR052163">
    <property type="entry name" value="DGC-Regulatory_Protein"/>
</dbReference>